<dbReference type="Pfam" id="PF00440">
    <property type="entry name" value="TetR_N"/>
    <property type="match status" value="1"/>
</dbReference>
<dbReference type="EMBL" id="FODD01000068">
    <property type="protein sequence ID" value="SEP00436.1"/>
    <property type="molecule type" value="Genomic_DNA"/>
</dbReference>
<keyword evidence="1 2" id="KW-0238">DNA-binding</keyword>
<reference evidence="4 6" key="1">
    <citation type="submission" date="2016-10" db="EMBL/GenBank/DDBJ databases">
        <authorList>
            <person name="de Groot N.N."/>
        </authorList>
    </citation>
    <scope>NUCLEOTIDE SEQUENCE [LARGE SCALE GENOMIC DNA]</scope>
    <source>
        <strain evidence="4 6">CGMCC 4.2026</strain>
    </source>
</reference>
<evidence type="ECO:0000313" key="6">
    <source>
        <dbReference type="Proteomes" id="UP000181951"/>
    </source>
</evidence>
<evidence type="ECO:0000313" key="4">
    <source>
        <dbReference type="EMBL" id="SEO63301.1"/>
    </source>
</evidence>
<evidence type="ECO:0000313" key="5">
    <source>
        <dbReference type="EMBL" id="SEP00436.1"/>
    </source>
</evidence>
<organism evidence="4 6">
    <name type="scientific">Actinacidiphila rubida</name>
    <dbReference type="NCBI Taxonomy" id="310780"/>
    <lineage>
        <taxon>Bacteria</taxon>
        <taxon>Bacillati</taxon>
        <taxon>Actinomycetota</taxon>
        <taxon>Actinomycetes</taxon>
        <taxon>Kitasatosporales</taxon>
        <taxon>Streptomycetaceae</taxon>
        <taxon>Actinacidiphila</taxon>
    </lineage>
</organism>
<dbReference type="STRING" id="310780.SAMN05216267_103382"/>
<proteinExistence type="predicted"/>
<feature type="domain" description="HTH tetR-type" evidence="3">
    <location>
        <begin position="4"/>
        <end position="62"/>
    </location>
</feature>
<evidence type="ECO:0000256" key="1">
    <source>
        <dbReference type="ARBA" id="ARBA00023125"/>
    </source>
</evidence>
<dbReference type="Proteomes" id="UP000181951">
    <property type="component" value="Unassembled WGS sequence"/>
</dbReference>
<dbReference type="InterPro" id="IPR009057">
    <property type="entry name" value="Homeodomain-like_sf"/>
</dbReference>
<feature type="DNA-binding region" description="H-T-H motif" evidence="2">
    <location>
        <begin position="25"/>
        <end position="44"/>
    </location>
</feature>
<accession>A0A1H8RA50</accession>
<keyword evidence="6" id="KW-1185">Reference proteome</keyword>
<evidence type="ECO:0000256" key="2">
    <source>
        <dbReference type="PROSITE-ProRule" id="PRU00335"/>
    </source>
</evidence>
<dbReference type="EMBL" id="FODD01000033">
    <property type="protein sequence ID" value="SEO63301.1"/>
    <property type="molecule type" value="Genomic_DNA"/>
</dbReference>
<protein>
    <submittedName>
        <fullName evidence="4">Transcriptional regulator, TetR family</fullName>
    </submittedName>
</protein>
<dbReference type="PROSITE" id="PS50977">
    <property type="entry name" value="HTH_TETR_2"/>
    <property type="match status" value="1"/>
</dbReference>
<dbReference type="SUPFAM" id="SSF46689">
    <property type="entry name" value="Homeodomain-like"/>
    <property type="match status" value="1"/>
</dbReference>
<dbReference type="InterPro" id="IPR001647">
    <property type="entry name" value="HTH_TetR"/>
</dbReference>
<evidence type="ECO:0000259" key="3">
    <source>
        <dbReference type="PROSITE" id="PS50977"/>
    </source>
</evidence>
<dbReference type="Gene3D" id="1.10.357.10">
    <property type="entry name" value="Tetracycline Repressor, domain 2"/>
    <property type="match status" value="1"/>
</dbReference>
<dbReference type="AlphaFoldDB" id="A0A1H8RA50"/>
<dbReference type="SUPFAM" id="SSF48498">
    <property type="entry name" value="Tetracyclin repressor-like, C-terminal domain"/>
    <property type="match status" value="1"/>
</dbReference>
<dbReference type="GO" id="GO:0003677">
    <property type="term" value="F:DNA binding"/>
    <property type="evidence" value="ECO:0007669"/>
    <property type="project" value="UniProtKB-UniRule"/>
</dbReference>
<name>A0A1H8RA50_9ACTN</name>
<sequence length="190" mass="19945">MEVSRNRATLLSAAIQVLSSRPEAGMAEIAAAAGLTRQTAYVHFGTREALLSAVRDELSRRAIAVLEAADVQAGTATEALDRFLTAVGTLLAEQAVLAALAEHEPAWEADAARHVPVQQMLESVIQRGREGGEFTTALDIGWLVTATVALGHAANQRVRAGLVDAPTAAAQFRTSVMLLHGAGGGTRLRD</sequence>
<gene>
    <name evidence="4" type="ORF">SAMN05216267_103382</name>
    <name evidence="5" type="ORF">SAMN05216267_106818</name>
</gene>
<dbReference type="InterPro" id="IPR036271">
    <property type="entry name" value="Tet_transcr_reg_TetR-rel_C_sf"/>
</dbReference>